<evidence type="ECO:0000256" key="3">
    <source>
        <dbReference type="ARBA" id="ARBA00031983"/>
    </source>
</evidence>
<proteinExistence type="predicted"/>
<dbReference type="PANTHER" id="PTHR43393">
    <property type="entry name" value="CYTOKININ RIBOSIDE 5'-MONOPHOSPHATE PHOSPHORIBOHYDROLASE"/>
    <property type="match status" value="1"/>
</dbReference>
<protein>
    <recommendedName>
        <fullName evidence="3">AMP nucleosidase</fullName>
        <ecNumber evidence="2">3.2.2.4</ecNumber>
    </recommendedName>
    <alternativeName>
        <fullName evidence="3">AMP nucleosidase</fullName>
    </alternativeName>
</protein>
<dbReference type="GO" id="GO:0008714">
    <property type="term" value="F:AMP nucleosidase activity"/>
    <property type="evidence" value="ECO:0007669"/>
    <property type="project" value="UniProtKB-EC"/>
</dbReference>
<dbReference type="EC" id="3.2.2.4" evidence="2"/>
<dbReference type="EMBL" id="CP066776">
    <property type="protein sequence ID" value="QQL44880.1"/>
    <property type="molecule type" value="Genomic_DNA"/>
</dbReference>
<dbReference type="InterPro" id="IPR031100">
    <property type="entry name" value="LOG_fam"/>
</dbReference>
<dbReference type="NCBIfam" id="TIGR00730">
    <property type="entry name" value="Rossman fold protein, TIGR00730 family"/>
    <property type="match status" value="1"/>
</dbReference>
<dbReference type="GO" id="GO:0005829">
    <property type="term" value="C:cytosol"/>
    <property type="evidence" value="ECO:0007669"/>
    <property type="project" value="TreeGrafter"/>
</dbReference>
<name>A0A6B3LD60_9BACT</name>
<evidence type="ECO:0000313" key="4">
    <source>
        <dbReference type="EMBL" id="QQL44880.1"/>
    </source>
</evidence>
<accession>A0A6B3LD60</accession>
<dbReference type="Proteomes" id="UP000475117">
    <property type="component" value="Chromosome"/>
</dbReference>
<gene>
    <name evidence="4" type="ORF">G3M56_013535</name>
</gene>
<evidence type="ECO:0000256" key="1">
    <source>
        <dbReference type="ARBA" id="ARBA00000274"/>
    </source>
</evidence>
<dbReference type="AlphaFoldDB" id="A0A6B3LD60"/>
<evidence type="ECO:0000256" key="2">
    <source>
        <dbReference type="ARBA" id="ARBA00011985"/>
    </source>
</evidence>
<evidence type="ECO:0000313" key="5">
    <source>
        <dbReference type="Proteomes" id="UP000475117"/>
    </source>
</evidence>
<reference evidence="4 5" key="1">
    <citation type="submission" date="2020-12" db="EMBL/GenBank/DDBJ databases">
        <title>Sulforoseuscoccus oceanibium gen. nov., sp. nov., a representative of the phylum Verrucomicrobia with special cytoplasmic membrane, and proposal of Sulforoseuscoccusaceae fam. nov.</title>
        <authorList>
            <person name="Xi F."/>
        </authorList>
    </citation>
    <scope>NUCLEOTIDE SEQUENCE [LARGE SCALE GENOMIC DNA]</scope>
    <source>
        <strain evidence="4 5">T37</strain>
    </source>
</reference>
<dbReference type="RefSeq" id="WP_164364703.1">
    <property type="nucleotide sequence ID" value="NZ_CP066776.1"/>
</dbReference>
<dbReference type="Gene3D" id="3.40.50.450">
    <property type="match status" value="1"/>
</dbReference>
<organism evidence="4 5">
    <name type="scientific">Sulfuriroseicoccus oceanibius</name>
    <dbReference type="NCBI Taxonomy" id="2707525"/>
    <lineage>
        <taxon>Bacteria</taxon>
        <taxon>Pseudomonadati</taxon>
        <taxon>Verrucomicrobiota</taxon>
        <taxon>Verrucomicrobiia</taxon>
        <taxon>Verrucomicrobiales</taxon>
        <taxon>Verrucomicrobiaceae</taxon>
        <taxon>Sulfuriroseicoccus</taxon>
    </lineage>
</organism>
<dbReference type="SUPFAM" id="SSF102405">
    <property type="entry name" value="MCP/YpsA-like"/>
    <property type="match status" value="1"/>
</dbReference>
<dbReference type="Pfam" id="PF03641">
    <property type="entry name" value="Lysine_decarbox"/>
    <property type="match status" value="1"/>
</dbReference>
<dbReference type="InterPro" id="IPR005269">
    <property type="entry name" value="LOG"/>
</dbReference>
<keyword evidence="5" id="KW-1185">Reference proteome</keyword>
<comment type="catalytic activity">
    <reaction evidence="1">
        <text>AMP + H2O = D-ribose 5-phosphate + adenine</text>
        <dbReference type="Rhea" id="RHEA:20129"/>
        <dbReference type="ChEBI" id="CHEBI:15377"/>
        <dbReference type="ChEBI" id="CHEBI:16708"/>
        <dbReference type="ChEBI" id="CHEBI:78346"/>
        <dbReference type="ChEBI" id="CHEBI:456215"/>
        <dbReference type="EC" id="3.2.2.4"/>
    </reaction>
</comment>
<dbReference type="KEGG" id="soa:G3M56_013535"/>
<dbReference type="InterPro" id="IPR052341">
    <property type="entry name" value="LOG_family_nucleotidases"/>
</dbReference>
<dbReference type="GO" id="GO:0009691">
    <property type="term" value="P:cytokinin biosynthetic process"/>
    <property type="evidence" value="ECO:0007669"/>
    <property type="project" value="InterPro"/>
</dbReference>
<sequence length="397" mass="44671">MSRRPYALKTGGSKLNDADNAGVDESLHDRDFTGGGILALPDEYRGSTGNKRLDAQLNEIVSEWSCDDSCNSLVREMIITALKIGADNTGQGDMKLINRAMKEMREANEMFKPYRNHRKVVCYGSARTHSHLPSYRSAVTFAAKMRDKGWMAITGAGDGIMGGAQLGAGREHSFGLNIDLPFEQSANETIRDDEKLVTFNYFFTRKLSFVKEGDAFVLFPGGFGTMDEGFEILTLIQTGKAAIQPIILLDEPGGTYWKSFERFIKEHLLAGELISPEDMSLFTVTDSVEDAVDQVLRFYTNFHSYRFCRDRMSIRMHHELHDDAVDEINKRFSDLLVSGEFKKGGPLIPEQTEKGLEELPRLICRPHRNRFGRWRELIDYINVAKLADTVSADVKAS</sequence>
<dbReference type="PANTHER" id="PTHR43393:SF2">
    <property type="entry name" value="CYTOKININ RIBOSIDE 5'-MONOPHOSPHATE PHOSPHORIBOHYDROLASE"/>
    <property type="match status" value="1"/>
</dbReference>